<organism evidence="8 9">
    <name type="scientific">Phytophthora cactorum</name>
    <dbReference type="NCBI Taxonomy" id="29920"/>
    <lineage>
        <taxon>Eukaryota</taxon>
        <taxon>Sar</taxon>
        <taxon>Stramenopiles</taxon>
        <taxon>Oomycota</taxon>
        <taxon>Peronosporomycetes</taxon>
        <taxon>Peronosporales</taxon>
        <taxon>Peronosporaceae</taxon>
        <taxon>Phytophthora</taxon>
    </lineage>
</organism>
<dbReference type="EMBL" id="RCMK01000025">
    <property type="protein sequence ID" value="KAG2953406.1"/>
    <property type="molecule type" value="Genomic_DNA"/>
</dbReference>
<dbReference type="Proteomes" id="UP000760860">
    <property type="component" value="Unassembled WGS sequence"/>
</dbReference>
<evidence type="ECO:0000313" key="3">
    <source>
        <dbReference type="EMBL" id="KAG2942537.1"/>
    </source>
</evidence>
<evidence type="ECO:0000313" key="2">
    <source>
        <dbReference type="EMBL" id="KAG2867454.1"/>
    </source>
</evidence>
<evidence type="ECO:0000313" key="6">
    <source>
        <dbReference type="EMBL" id="KAG3226538.1"/>
    </source>
</evidence>
<evidence type="ECO:0000256" key="1">
    <source>
        <dbReference type="SAM" id="SignalP"/>
    </source>
</evidence>
<evidence type="ECO:0000313" key="4">
    <source>
        <dbReference type="EMBL" id="KAG2953406.1"/>
    </source>
</evidence>
<feature type="chain" id="PRO_5039985949" description="Ion transport domain-containing protein" evidence="1">
    <location>
        <begin position="20"/>
        <end position="213"/>
    </location>
</feature>
<gene>
    <name evidence="7" type="ORF">JG687_00001025</name>
    <name evidence="8" type="ORF">PC110_g6137</name>
    <name evidence="2" type="ORF">PC113_g1959</name>
    <name evidence="3" type="ORF">PC115_g1383</name>
    <name evidence="4" type="ORF">PC117_g2005</name>
    <name evidence="5" type="ORF">PC118_g1834</name>
    <name evidence="6" type="ORF">PC129_g2891</name>
</gene>
<evidence type="ECO:0008006" key="10">
    <source>
        <dbReference type="Google" id="ProtNLM"/>
    </source>
</evidence>
<reference evidence="8 9" key="1">
    <citation type="submission" date="2018-01" db="EMBL/GenBank/DDBJ databases">
        <title>Draft genome of the strawberry crown rot pathogen Phytophthora cactorum.</title>
        <authorList>
            <person name="Armitage A.D."/>
            <person name="Lysoe E."/>
            <person name="Nellist C.F."/>
            <person name="Harrison R.J."/>
            <person name="Brurberg M.B."/>
        </authorList>
    </citation>
    <scope>NUCLEOTIDE SEQUENCE [LARGE SCALE GENOMIC DNA]</scope>
    <source>
        <strain evidence="8 9">10300</strain>
    </source>
</reference>
<dbReference type="EMBL" id="RCMG01000025">
    <property type="protein sequence ID" value="KAG2867454.1"/>
    <property type="molecule type" value="Genomic_DNA"/>
</dbReference>
<dbReference type="AlphaFoldDB" id="A0A329SLJ2"/>
<feature type="signal peptide" evidence="1">
    <location>
        <begin position="1"/>
        <end position="19"/>
    </location>
</feature>
<dbReference type="Proteomes" id="UP000774804">
    <property type="component" value="Unassembled WGS sequence"/>
</dbReference>
<keyword evidence="9" id="KW-1185">Reference proteome</keyword>
<dbReference type="STRING" id="29920.A0A329SLJ2"/>
<dbReference type="EMBL" id="RCMI01000017">
    <property type="protein sequence ID" value="KAG2942537.1"/>
    <property type="molecule type" value="Genomic_DNA"/>
</dbReference>
<comment type="caution">
    <text evidence="8">The sequence shown here is derived from an EMBL/GenBank/DDBJ whole genome shotgun (WGS) entry which is preliminary data.</text>
</comment>
<accession>A0A329SLJ2</accession>
<dbReference type="OrthoDB" id="444119at2759"/>
<evidence type="ECO:0000313" key="8">
    <source>
        <dbReference type="EMBL" id="RAW37619.1"/>
    </source>
</evidence>
<keyword evidence="1" id="KW-0732">Signal</keyword>
<dbReference type="Proteomes" id="UP000251314">
    <property type="component" value="Unassembled WGS sequence"/>
</dbReference>
<dbReference type="EMBL" id="RCML01000025">
    <property type="protein sequence ID" value="KAG2997562.1"/>
    <property type="molecule type" value="Genomic_DNA"/>
</dbReference>
<dbReference type="EMBL" id="RCMV01000055">
    <property type="protein sequence ID" value="KAG3226538.1"/>
    <property type="molecule type" value="Genomic_DNA"/>
</dbReference>
<protein>
    <recommendedName>
        <fullName evidence="10">Ion transport domain-containing protein</fullName>
    </recommendedName>
</protein>
<reference evidence="7" key="3">
    <citation type="submission" date="2021-01" db="EMBL/GenBank/DDBJ databases">
        <title>Phytophthora aleatoria, a newly-described species from Pinus radiata is distinct from Phytophthora cactorum isolates based on comparative genomics.</title>
        <authorList>
            <person name="Mcdougal R."/>
            <person name="Panda P."/>
            <person name="Williams N."/>
            <person name="Studholme D.J."/>
        </authorList>
    </citation>
    <scope>NUCLEOTIDE SEQUENCE</scope>
    <source>
        <strain evidence="7">NZFS 3830</strain>
    </source>
</reference>
<dbReference type="VEuPathDB" id="FungiDB:PC110_g6137"/>
<dbReference type="EMBL" id="JAENGZ010000023">
    <property type="protein sequence ID" value="KAG6973215.1"/>
    <property type="molecule type" value="Genomic_DNA"/>
</dbReference>
<evidence type="ECO:0000313" key="7">
    <source>
        <dbReference type="EMBL" id="KAG6973215.1"/>
    </source>
</evidence>
<sequence length="213" mass="24308">MALETFVLLNIVLAIVIDAYNVERIKKERTKWWRCRRVIVNLFRGFLSKTVDRLPSQSCLCFKERHQVVFWGRIRSKRLRSVLRNKLDSSEWTPDTILTSEKLEQLFPDASEIECENTMKYLVAGICKYSNPEDSNSNDVVSLAPVSASKDKTDSGPAPDVMDASISTLTIDSSNRSTSEIQDLTIRLAGVEHKMEQLNVVLQQKIDLLVEKM</sequence>
<dbReference type="EMBL" id="MJFZ01000108">
    <property type="protein sequence ID" value="RAW37619.1"/>
    <property type="molecule type" value="Genomic_DNA"/>
</dbReference>
<dbReference type="Proteomes" id="UP000736787">
    <property type="component" value="Unassembled WGS sequence"/>
</dbReference>
<dbReference type="Proteomes" id="UP000697107">
    <property type="component" value="Unassembled WGS sequence"/>
</dbReference>
<name>A0A329SLJ2_9STRA</name>
<evidence type="ECO:0000313" key="9">
    <source>
        <dbReference type="Proteomes" id="UP000251314"/>
    </source>
</evidence>
<reference evidence="2" key="2">
    <citation type="submission" date="2018-10" db="EMBL/GenBank/DDBJ databases">
        <title>Effector identification in a new, highly contiguous assembly of the strawberry crown rot pathogen Phytophthora cactorum.</title>
        <authorList>
            <person name="Armitage A.D."/>
            <person name="Nellist C.F."/>
            <person name="Bates H."/>
            <person name="Vickerstaff R.J."/>
            <person name="Harrison R.J."/>
        </authorList>
    </citation>
    <scope>NUCLEOTIDE SEQUENCE</scope>
    <source>
        <strain evidence="2">15-7</strain>
        <strain evidence="3">4032</strain>
        <strain evidence="4">4040</strain>
        <strain evidence="5">P415</strain>
        <strain evidence="6">P421</strain>
    </source>
</reference>
<dbReference type="Proteomes" id="UP000688947">
    <property type="component" value="Unassembled WGS sequence"/>
</dbReference>
<proteinExistence type="predicted"/>
<evidence type="ECO:0000313" key="5">
    <source>
        <dbReference type="EMBL" id="KAG2997562.1"/>
    </source>
</evidence>
<dbReference type="Proteomes" id="UP000735874">
    <property type="component" value="Unassembled WGS sequence"/>
</dbReference>